<dbReference type="PROSITE" id="PS51163">
    <property type="entry name" value="YRDC"/>
    <property type="match status" value="1"/>
</dbReference>
<dbReference type="GO" id="GO:0005737">
    <property type="term" value="C:cytoplasm"/>
    <property type="evidence" value="ECO:0007669"/>
    <property type="project" value="UniProtKB-SubCell"/>
</dbReference>
<evidence type="ECO:0000256" key="1">
    <source>
        <dbReference type="ARBA" id="ARBA00004496"/>
    </source>
</evidence>
<comment type="catalytic activity">
    <reaction evidence="6">
        <text>L-threonine + hydrogencarbonate + ATP = L-threonylcarbamoyladenylate + diphosphate + H2O</text>
        <dbReference type="Rhea" id="RHEA:36407"/>
        <dbReference type="ChEBI" id="CHEBI:15377"/>
        <dbReference type="ChEBI" id="CHEBI:17544"/>
        <dbReference type="ChEBI" id="CHEBI:30616"/>
        <dbReference type="ChEBI" id="CHEBI:33019"/>
        <dbReference type="ChEBI" id="CHEBI:57926"/>
        <dbReference type="ChEBI" id="CHEBI:73682"/>
        <dbReference type="EC" id="2.7.7.87"/>
    </reaction>
</comment>
<accession>A0A840ULS3</accession>
<keyword evidence="8" id="KW-0548">Nucleotidyltransferase</keyword>
<sequence>MKKRPAASFAEGNNLIDAAVIDRAVTVLEGGGVVAFPTETCYGLAVDPYNERALQRLFAVKHRPADKPVLLLIHAQALLYSLVTAVPDVYAPLIARYWPGPLTLIFPARAGLPLLLTGGTGTIGVRISPHPIAQALGKAFGRAITATSANLSEQQPARTAAEVRAHLGGAIDLIIDGGTTPGGRCSTIIGERAGVLHQIRSGAVDIDPAAG</sequence>
<reference evidence="8 9" key="1">
    <citation type="submission" date="2020-08" db="EMBL/GenBank/DDBJ databases">
        <title>Genomic Encyclopedia of Type Strains, Phase IV (KMG-IV): sequencing the most valuable type-strain genomes for metagenomic binning, comparative biology and taxonomic classification.</title>
        <authorList>
            <person name="Goeker M."/>
        </authorList>
    </citation>
    <scope>NUCLEOTIDE SEQUENCE [LARGE SCALE GENOMIC DNA]</scope>
    <source>
        <strain evidence="8 9">DSM 28570</strain>
    </source>
</reference>
<evidence type="ECO:0000256" key="2">
    <source>
        <dbReference type="ARBA" id="ARBA00007663"/>
    </source>
</evidence>
<dbReference type="Proteomes" id="UP000539642">
    <property type="component" value="Unassembled WGS sequence"/>
</dbReference>
<dbReference type="RefSeq" id="WP_205240132.1">
    <property type="nucleotide sequence ID" value="NZ_JACHEO010000001.1"/>
</dbReference>
<organism evidence="8 9">
    <name type="scientific">Desulfoprunum benzoelyticum</name>
    <dbReference type="NCBI Taxonomy" id="1506996"/>
    <lineage>
        <taxon>Bacteria</taxon>
        <taxon>Pseudomonadati</taxon>
        <taxon>Thermodesulfobacteriota</taxon>
        <taxon>Desulfobulbia</taxon>
        <taxon>Desulfobulbales</taxon>
        <taxon>Desulfobulbaceae</taxon>
        <taxon>Desulfoprunum</taxon>
    </lineage>
</organism>
<evidence type="ECO:0000259" key="7">
    <source>
        <dbReference type="PROSITE" id="PS51163"/>
    </source>
</evidence>
<dbReference type="EMBL" id="JACHEO010000001">
    <property type="protein sequence ID" value="MBB5346555.1"/>
    <property type="molecule type" value="Genomic_DNA"/>
</dbReference>
<evidence type="ECO:0000256" key="4">
    <source>
        <dbReference type="ARBA" id="ARBA00022490"/>
    </source>
</evidence>
<dbReference type="GO" id="GO:0003725">
    <property type="term" value="F:double-stranded RNA binding"/>
    <property type="evidence" value="ECO:0007669"/>
    <property type="project" value="InterPro"/>
</dbReference>
<keyword evidence="4" id="KW-0963">Cytoplasm</keyword>
<evidence type="ECO:0000256" key="5">
    <source>
        <dbReference type="ARBA" id="ARBA00022679"/>
    </source>
</evidence>
<comment type="caution">
    <text evidence="8">The sequence shown here is derived from an EMBL/GenBank/DDBJ whole genome shotgun (WGS) entry which is preliminary data.</text>
</comment>
<protein>
    <recommendedName>
        <fullName evidence="3">L-threonylcarbamoyladenylate synthase</fullName>
        <ecNumber evidence="3">2.7.7.87</ecNumber>
    </recommendedName>
</protein>
<dbReference type="GO" id="GO:0000049">
    <property type="term" value="F:tRNA binding"/>
    <property type="evidence" value="ECO:0007669"/>
    <property type="project" value="TreeGrafter"/>
</dbReference>
<dbReference type="GO" id="GO:0006450">
    <property type="term" value="P:regulation of translational fidelity"/>
    <property type="evidence" value="ECO:0007669"/>
    <property type="project" value="TreeGrafter"/>
</dbReference>
<evidence type="ECO:0000256" key="3">
    <source>
        <dbReference type="ARBA" id="ARBA00012584"/>
    </source>
</evidence>
<dbReference type="PANTHER" id="PTHR17490">
    <property type="entry name" value="SUA5"/>
    <property type="match status" value="1"/>
</dbReference>
<dbReference type="AlphaFoldDB" id="A0A840ULS3"/>
<feature type="domain" description="YrdC-like" evidence="7">
    <location>
        <begin position="18"/>
        <end position="204"/>
    </location>
</feature>
<dbReference type="EC" id="2.7.7.87" evidence="3"/>
<dbReference type="NCBIfam" id="TIGR00057">
    <property type="entry name" value="L-threonylcarbamoyladenylate synthase"/>
    <property type="match status" value="1"/>
</dbReference>
<dbReference type="Gene3D" id="3.90.870.10">
    <property type="entry name" value="DHBP synthase"/>
    <property type="match status" value="1"/>
</dbReference>
<dbReference type="InterPro" id="IPR017945">
    <property type="entry name" value="DHBP_synth_RibB-like_a/b_dom"/>
</dbReference>
<evidence type="ECO:0000313" key="8">
    <source>
        <dbReference type="EMBL" id="MBB5346555.1"/>
    </source>
</evidence>
<proteinExistence type="inferred from homology"/>
<evidence type="ECO:0000256" key="6">
    <source>
        <dbReference type="ARBA" id="ARBA00048366"/>
    </source>
</evidence>
<comment type="similarity">
    <text evidence="2">Belongs to the SUA5 family.</text>
</comment>
<comment type="subcellular location">
    <subcellularLocation>
        <location evidence="1">Cytoplasm</location>
    </subcellularLocation>
</comment>
<gene>
    <name evidence="8" type="ORF">HNQ81_000262</name>
</gene>
<dbReference type="SUPFAM" id="SSF55821">
    <property type="entry name" value="YrdC/RibB"/>
    <property type="match status" value="1"/>
</dbReference>
<name>A0A840ULS3_9BACT</name>
<dbReference type="GO" id="GO:0061710">
    <property type="term" value="F:L-threonylcarbamoyladenylate synthase"/>
    <property type="evidence" value="ECO:0007669"/>
    <property type="project" value="UniProtKB-EC"/>
</dbReference>
<dbReference type="InterPro" id="IPR050156">
    <property type="entry name" value="TC-AMP_synthase_SUA5"/>
</dbReference>
<evidence type="ECO:0000313" key="9">
    <source>
        <dbReference type="Proteomes" id="UP000539642"/>
    </source>
</evidence>
<keyword evidence="5 8" id="KW-0808">Transferase</keyword>
<dbReference type="PANTHER" id="PTHR17490:SF18">
    <property type="entry name" value="THREONYLCARBAMOYL-AMP SYNTHASE"/>
    <property type="match status" value="1"/>
</dbReference>
<keyword evidence="9" id="KW-1185">Reference proteome</keyword>
<dbReference type="InterPro" id="IPR006070">
    <property type="entry name" value="Sua5-like_dom"/>
</dbReference>
<dbReference type="Pfam" id="PF01300">
    <property type="entry name" value="Sua5_yciO_yrdC"/>
    <property type="match status" value="1"/>
</dbReference>